<feature type="transmembrane region" description="Helical" evidence="5">
    <location>
        <begin position="278"/>
        <end position="296"/>
    </location>
</feature>
<feature type="transmembrane region" description="Helical" evidence="5">
    <location>
        <begin position="141"/>
        <end position="162"/>
    </location>
</feature>
<dbReference type="InterPro" id="IPR037185">
    <property type="entry name" value="EmrE-like"/>
</dbReference>
<dbReference type="PANTHER" id="PTHR22911:SF6">
    <property type="entry name" value="SOLUTE CARRIER FAMILY 35 MEMBER G1"/>
    <property type="match status" value="1"/>
</dbReference>
<feature type="transmembrane region" description="Helical" evidence="5">
    <location>
        <begin position="168"/>
        <end position="185"/>
    </location>
</feature>
<evidence type="ECO:0000313" key="7">
    <source>
        <dbReference type="EMBL" id="AGF93287.1"/>
    </source>
</evidence>
<proteinExistence type="predicted"/>
<evidence type="ECO:0000256" key="5">
    <source>
        <dbReference type="SAM" id="Phobius"/>
    </source>
</evidence>
<dbReference type="Pfam" id="PF00892">
    <property type="entry name" value="EamA"/>
    <property type="match status" value="2"/>
</dbReference>
<dbReference type="EMBL" id="JX684087">
    <property type="protein sequence ID" value="AGF93287.1"/>
    <property type="molecule type" value="Genomic_DNA"/>
</dbReference>
<feature type="transmembrane region" description="Helical" evidence="5">
    <location>
        <begin position="225"/>
        <end position="242"/>
    </location>
</feature>
<feature type="transmembrane region" description="Helical" evidence="5">
    <location>
        <begin position="197"/>
        <end position="219"/>
    </location>
</feature>
<protein>
    <submittedName>
        <fullName evidence="7">Membrane protein containing DUF6, transmembrane</fullName>
    </submittedName>
</protein>
<evidence type="ECO:0000259" key="6">
    <source>
        <dbReference type="Pfam" id="PF00892"/>
    </source>
</evidence>
<keyword evidence="4 5" id="KW-0472">Membrane</keyword>
<sequence length="314" mass="33912">MPQRNPYTPAEKDDGQAPSLLAQLLGSLCVFASAFFFYLATAVIRWASGEVDVDPAYFVFGRFLLGFFVICALMAARGKGPGAKRYDLLVGRTVFNCLAVYCFFKAVAVTSLAEGNILNMTYPVFLALFSWVMLRGQRDPVAVAMVVVAFAGIWLILSPSAVSLKMESLWGLGSGITASFGIICLNMSRQYHDSETVLFYMFGLGTVLIYAMFFKHIFMPGPRELYFLLLCAGFGVGGQYLITLGFRYVTAVEGGIISSTRILLAAMLGPVVAGDPPLAVAGWLGALLIFTANVVLTVRKVHAGAAEAKERRGG</sequence>
<keyword evidence="2 5" id="KW-0812">Transmembrane</keyword>
<organism evidence="7">
    <name type="scientific">uncultured organism</name>
    <dbReference type="NCBI Taxonomy" id="155900"/>
    <lineage>
        <taxon>unclassified sequences</taxon>
        <taxon>environmental samples</taxon>
    </lineage>
</organism>
<dbReference type="AlphaFoldDB" id="M1Q205"/>
<name>M1Q205_9ZZZZ</name>
<dbReference type="InterPro" id="IPR000620">
    <property type="entry name" value="EamA_dom"/>
</dbReference>
<accession>M1Q205</accession>
<evidence type="ECO:0000256" key="2">
    <source>
        <dbReference type="ARBA" id="ARBA00022692"/>
    </source>
</evidence>
<evidence type="ECO:0000256" key="4">
    <source>
        <dbReference type="ARBA" id="ARBA00023136"/>
    </source>
</evidence>
<dbReference type="PANTHER" id="PTHR22911">
    <property type="entry name" value="ACYL-MALONYL CONDENSING ENZYME-RELATED"/>
    <property type="match status" value="1"/>
</dbReference>
<feature type="transmembrane region" description="Helical" evidence="5">
    <location>
        <begin position="117"/>
        <end position="134"/>
    </location>
</feature>
<comment type="subcellular location">
    <subcellularLocation>
        <location evidence="1">Membrane</location>
        <topology evidence="1">Multi-pass membrane protein</topology>
    </subcellularLocation>
</comment>
<dbReference type="GO" id="GO:0016020">
    <property type="term" value="C:membrane"/>
    <property type="evidence" value="ECO:0007669"/>
    <property type="project" value="UniProtKB-SubCell"/>
</dbReference>
<evidence type="ECO:0000256" key="3">
    <source>
        <dbReference type="ARBA" id="ARBA00022989"/>
    </source>
</evidence>
<gene>
    <name evidence="7" type="ORF">FLSS-21_0012</name>
</gene>
<feature type="domain" description="EamA" evidence="6">
    <location>
        <begin position="168"/>
        <end position="296"/>
    </location>
</feature>
<dbReference type="SUPFAM" id="SSF103481">
    <property type="entry name" value="Multidrug resistance efflux transporter EmrE"/>
    <property type="match status" value="2"/>
</dbReference>
<keyword evidence="3 5" id="KW-1133">Transmembrane helix</keyword>
<reference evidence="7" key="1">
    <citation type="journal article" date="2013" name="Syst. Appl. Microbiol.">
        <title>New insights into the archaeal diversity of a hypersaline microbial mat obtained by a metagenomic approach.</title>
        <authorList>
            <person name="Lopez-Lopez A."/>
            <person name="Richter M."/>
            <person name="Pena A."/>
            <person name="Tamames J."/>
            <person name="Rossello-Mora R."/>
        </authorList>
    </citation>
    <scope>NUCLEOTIDE SEQUENCE</scope>
</reference>
<feature type="transmembrane region" description="Helical" evidence="5">
    <location>
        <begin position="56"/>
        <end position="76"/>
    </location>
</feature>
<feature type="transmembrane region" description="Helical" evidence="5">
    <location>
        <begin position="254"/>
        <end position="272"/>
    </location>
</feature>
<feature type="transmembrane region" description="Helical" evidence="5">
    <location>
        <begin position="20"/>
        <end position="44"/>
    </location>
</feature>
<evidence type="ECO:0000256" key="1">
    <source>
        <dbReference type="ARBA" id="ARBA00004141"/>
    </source>
</evidence>
<feature type="transmembrane region" description="Helical" evidence="5">
    <location>
        <begin position="88"/>
        <end position="111"/>
    </location>
</feature>
<feature type="domain" description="EamA" evidence="6">
    <location>
        <begin position="25"/>
        <end position="157"/>
    </location>
</feature>